<dbReference type="EMBL" id="CAUWAG010000010">
    <property type="protein sequence ID" value="CAJ2508176.1"/>
    <property type="molecule type" value="Genomic_DNA"/>
</dbReference>
<comment type="caution">
    <text evidence="2">The sequence shown here is derived from an EMBL/GenBank/DDBJ whole genome shotgun (WGS) entry which is preliminary data.</text>
</comment>
<evidence type="ECO:0000313" key="2">
    <source>
        <dbReference type="EMBL" id="CAJ2508176.1"/>
    </source>
</evidence>
<feature type="compositionally biased region" description="Acidic residues" evidence="1">
    <location>
        <begin position="531"/>
        <end position="542"/>
    </location>
</feature>
<proteinExistence type="predicted"/>
<feature type="region of interest" description="Disordered" evidence="1">
    <location>
        <begin position="473"/>
        <end position="578"/>
    </location>
</feature>
<feature type="region of interest" description="Disordered" evidence="1">
    <location>
        <begin position="243"/>
        <end position="275"/>
    </location>
</feature>
<protein>
    <submittedName>
        <fullName evidence="2">Uu.00g093620.m01.CDS01</fullName>
    </submittedName>
</protein>
<keyword evidence="3" id="KW-1185">Reference proteome</keyword>
<name>A0AAI8YKG5_9PEZI</name>
<sequence>MAGRRRRAASTSTVATVDDDAIQYYKENTVIKPAKNSTHTDDWPCFLLADATVYHRDGTLANLLHVDLEGPFIIRGRVEIERDQERFLVNRQSKTKSAWIQIQSTVSFSIGLKDDGLSVPVLWASGEAGWYEIIPSDRYMAVCDTMFQGISLHYAILDQYDEALVKLYKKKKNRRKTIHNVSLPLDEVLFKYALTVGDGITLPEAHQRLQDQAIFLLSHFPKDTEFHNYLRGKFPDLRQRLTEKESNESKQNKATGPSPLEASIYPTREKSSSLDIANGKKKEKLPVRSLATRSTRSSETIEVAIIEPKDNQRTLAPKPVRATRNSPLVADEKADIIMIDAPEAKPQSVMMTHAQRPTAASSSITEVKSSGDVLVEALQDSRRNVLEVLKEGKQRKHPDDMTVKSWQTKIYQECNIKPYEALHEVCLYHARDFVRLLGPDWHNTQFYKWAKANVDTPPKLTLVTEDAVKRIARRVRKPRPGARIEQGAKENTQPEAAERQGNQPHRGRPSGKAAGLRPSLGSKKRLRTETGFDDDMDVDEDGVPMRTSKKSRLLADGEMDEVHDGTPSGDDEQPESKDAPATKLVIRAEKLPSSTPQGPNQTWTCEEPDCGFVVRAADAEEGQNLITAHFDQHEKEARDVAEEAALSRVNLALQESRSGHMPINHLLDKIRSLGERTERRDEAHLNGQPLPQPIKRTLLV</sequence>
<dbReference type="Proteomes" id="UP001295740">
    <property type="component" value="Unassembled WGS sequence"/>
</dbReference>
<organism evidence="2 3">
    <name type="scientific">Anthostomella pinea</name>
    <dbReference type="NCBI Taxonomy" id="933095"/>
    <lineage>
        <taxon>Eukaryota</taxon>
        <taxon>Fungi</taxon>
        <taxon>Dikarya</taxon>
        <taxon>Ascomycota</taxon>
        <taxon>Pezizomycotina</taxon>
        <taxon>Sordariomycetes</taxon>
        <taxon>Xylariomycetidae</taxon>
        <taxon>Xylariales</taxon>
        <taxon>Xylariaceae</taxon>
        <taxon>Anthostomella</taxon>
    </lineage>
</organism>
<evidence type="ECO:0000313" key="3">
    <source>
        <dbReference type="Proteomes" id="UP001295740"/>
    </source>
</evidence>
<feature type="region of interest" description="Disordered" evidence="1">
    <location>
        <begin position="678"/>
        <end position="700"/>
    </location>
</feature>
<dbReference type="AlphaFoldDB" id="A0AAI8YKG5"/>
<accession>A0AAI8YKG5</accession>
<gene>
    <name evidence="2" type="ORF">KHLLAP_LOCUS8644</name>
</gene>
<evidence type="ECO:0000256" key="1">
    <source>
        <dbReference type="SAM" id="MobiDB-lite"/>
    </source>
</evidence>
<reference evidence="2" key="1">
    <citation type="submission" date="2023-10" db="EMBL/GenBank/DDBJ databases">
        <authorList>
            <person name="Hackl T."/>
        </authorList>
    </citation>
    <scope>NUCLEOTIDE SEQUENCE</scope>
</reference>